<dbReference type="EMBL" id="JACEZS010000025">
    <property type="protein sequence ID" value="MBA5608103.1"/>
    <property type="molecule type" value="Genomic_DNA"/>
</dbReference>
<proteinExistence type="predicted"/>
<dbReference type="Proteomes" id="UP000566711">
    <property type="component" value="Unassembled WGS sequence"/>
</dbReference>
<evidence type="ECO:0000313" key="3">
    <source>
        <dbReference type="Proteomes" id="UP000566711"/>
    </source>
</evidence>
<evidence type="ECO:0000256" key="1">
    <source>
        <dbReference type="SAM" id="MobiDB-lite"/>
    </source>
</evidence>
<dbReference type="AlphaFoldDB" id="A0A7W2I973"/>
<keyword evidence="3" id="KW-1185">Reference proteome</keyword>
<name>A0A7W2I973_9BURK</name>
<sequence length="527" mass="57414">MPELKPATRDGQPRREQRDEQQWLDEWRRTQDALDKQEQARRRAWLAWLKEQGGRAQYTAWMVLPCNLGDYGLRPLASGTPYWASPFIWVESPDPSGRPQAGAENHLVARVFNLGAGTAAPAKIDFYWADPSVGLGAADAHFIGTEWAEIGPMTSRVVRCATPWIPSYLNNGHECAFVNCDNHVLDPLLLPFQPWADRHVGQRNLAVLPAVAQPFQFWAPGGNRAELHVTALRGVLRELPKEPTNAVRLLGEAAAHLLAGLRPQAMTARRAPGGPRQPPVAGEQIPAKTVIAAVRQTGATRALARPDDKLRPMPLDGRAPLGEHLFKVDGQAGVAQQIELQLQAQTLPLNTFVVLNICHTTAQAVTGGYLLVLAHPAWFRATPHHTMEDESMKIPSQDPQDAALQALVIAQFPQARLALEIARAMQKHLPISSIEEIERAVQYVHVDGMYLSPAMVERFGFKSLLPIRDSADLVAKIAGMLRIAAQQGQGGPSSLLAGALPGSRGASIPAVHFAGPSLFGYTVAKGE</sequence>
<comment type="caution">
    <text evidence="2">The sequence shown here is derived from an EMBL/GenBank/DDBJ whole genome shotgun (WGS) entry which is preliminary data.</text>
</comment>
<feature type="region of interest" description="Disordered" evidence="1">
    <location>
        <begin position="1"/>
        <end position="23"/>
    </location>
</feature>
<dbReference type="RefSeq" id="WP_182220281.1">
    <property type="nucleotide sequence ID" value="NZ_JACEZS010000025.1"/>
</dbReference>
<protein>
    <submittedName>
        <fullName evidence="2">Uncharacterized protein</fullName>
    </submittedName>
</protein>
<evidence type="ECO:0000313" key="2">
    <source>
        <dbReference type="EMBL" id="MBA5608103.1"/>
    </source>
</evidence>
<gene>
    <name evidence="2" type="ORF">H3H36_22395</name>
</gene>
<organism evidence="2 3">
    <name type="scientific">Rugamonas fusca</name>
    <dbReference type="NCBI Taxonomy" id="2758568"/>
    <lineage>
        <taxon>Bacteria</taxon>
        <taxon>Pseudomonadati</taxon>
        <taxon>Pseudomonadota</taxon>
        <taxon>Betaproteobacteria</taxon>
        <taxon>Burkholderiales</taxon>
        <taxon>Oxalobacteraceae</taxon>
        <taxon>Telluria group</taxon>
        <taxon>Rugamonas</taxon>
    </lineage>
</organism>
<accession>A0A7W2I973</accession>
<reference evidence="2 3" key="1">
    <citation type="submission" date="2020-07" db="EMBL/GenBank/DDBJ databases">
        <title>Novel species isolated from subtropical streams in China.</title>
        <authorList>
            <person name="Lu H."/>
        </authorList>
    </citation>
    <scope>NUCLEOTIDE SEQUENCE [LARGE SCALE GENOMIC DNA]</scope>
    <source>
        <strain evidence="2 3">FT3S</strain>
    </source>
</reference>